<feature type="region of interest" description="Disordered" evidence="1">
    <location>
        <begin position="31"/>
        <end position="55"/>
    </location>
</feature>
<dbReference type="RefSeq" id="WP_269441704.1">
    <property type="nucleotide sequence ID" value="NZ_CP097463.1"/>
</dbReference>
<proteinExistence type="predicted"/>
<protein>
    <submittedName>
        <fullName evidence="3">Uncharacterized protein</fullName>
    </submittedName>
</protein>
<evidence type="ECO:0000256" key="1">
    <source>
        <dbReference type="SAM" id="MobiDB-lite"/>
    </source>
</evidence>
<keyword evidence="2" id="KW-0732">Signal</keyword>
<sequence>MTRTTLRRMAAVFAMVVGFAFAASAAPAAADTTSPSAATSAGFGGTYSALGDWWW</sequence>
<keyword evidence="4" id="KW-1185">Reference proteome</keyword>
<evidence type="ECO:0000313" key="3">
    <source>
        <dbReference type="EMBL" id="WAX55201.1"/>
    </source>
</evidence>
<feature type="compositionally biased region" description="Low complexity" evidence="1">
    <location>
        <begin position="31"/>
        <end position="41"/>
    </location>
</feature>
<reference evidence="3" key="1">
    <citation type="submission" date="2022-05" db="EMBL/GenBank/DDBJ databases">
        <title>Jatrophihabitans sp. SB3-54 whole genome sequence.</title>
        <authorList>
            <person name="Suh M.K."/>
            <person name="Eom M.K."/>
            <person name="Kim J.S."/>
            <person name="Kim H.S."/>
            <person name="Do H.E."/>
            <person name="Shin Y.K."/>
            <person name="Lee J.-S."/>
        </authorList>
    </citation>
    <scope>NUCLEOTIDE SEQUENCE</scope>
    <source>
        <strain evidence="3">SB3-54</strain>
    </source>
</reference>
<accession>A0ABY7JVS8</accession>
<evidence type="ECO:0000256" key="2">
    <source>
        <dbReference type="SAM" id="SignalP"/>
    </source>
</evidence>
<organism evidence="3 4">
    <name type="scientific">Jatrophihabitans cynanchi</name>
    <dbReference type="NCBI Taxonomy" id="2944128"/>
    <lineage>
        <taxon>Bacteria</taxon>
        <taxon>Bacillati</taxon>
        <taxon>Actinomycetota</taxon>
        <taxon>Actinomycetes</taxon>
        <taxon>Jatrophihabitantales</taxon>
        <taxon>Jatrophihabitantaceae</taxon>
        <taxon>Jatrophihabitans</taxon>
    </lineage>
</organism>
<evidence type="ECO:0000313" key="4">
    <source>
        <dbReference type="Proteomes" id="UP001164693"/>
    </source>
</evidence>
<dbReference type="EMBL" id="CP097463">
    <property type="protein sequence ID" value="WAX55201.1"/>
    <property type="molecule type" value="Genomic_DNA"/>
</dbReference>
<feature type="signal peptide" evidence="2">
    <location>
        <begin position="1"/>
        <end position="25"/>
    </location>
</feature>
<dbReference type="Proteomes" id="UP001164693">
    <property type="component" value="Chromosome"/>
</dbReference>
<gene>
    <name evidence="3" type="ORF">M6B22_11595</name>
</gene>
<feature type="chain" id="PRO_5046998347" evidence="2">
    <location>
        <begin position="26"/>
        <end position="55"/>
    </location>
</feature>
<name>A0ABY7JVS8_9ACTN</name>